<accession>A0A0F9DUY9</accession>
<organism evidence="1">
    <name type="scientific">marine sediment metagenome</name>
    <dbReference type="NCBI Taxonomy" id="412755"/>
    <lineage>
        <taxon>unclassified sequences</taxon>
        <taxon>metagenomes</taxon>
        <taxon>ecological metagenomes</taxon>
    </lineage>
</organism>
<sequence length="59" mass="6612">MAGLIARTFGKLPDEVLRLDNERFEINAWFAEQLLTPASREPDRASTAYGDLDLAPYEG</sequence>
<comment type="caution">
    <text evidence="1">The sequence shown here is derived from an EMBL/GenBank/DDBJ whole genome shotgun (WGS) entry which is preliminary data.</text>
</comment>
<dbReference type="EMBL" id="LAZR01027463">
    <property type="protein sequence ID" value="KKL65658.1"/>
    <property type="molecule type" value="Genomic_DNA"/>
</dbReference>
<reference evidence="1" key="1">
    <citation type="journal article" date="2015" name="Nature">
        <title>Complex archaea that bridge the gap between prokaryotes and eukaryotes.</title>
        <authorList>
            <person name="Spang A."/>
            <person name="Saw J.H."/>
            <person name="Jorgensen S.L."/>
            <person name="Zaremba-Niedzwiedzka K."/>
            <person name="Martijn J."/>
            <person name="Lind A.E."/>
            <person name="van Eijk R."/>
            <person name="Schleper C."/>
            <person name="Guy L."/>
            <person name="Ettema T.J."/>
        </authorList>
    </citation>
    <scope>NUCLEOTIDE SEQUENCE</scope>
</reference>
<dbReference type="AlphaFoldDB" id="A0A0F9DUY9"/>
<evidence type="ECO:0000313" key="1">
    <source>
        <dbReference type="EMBL" id="KKL65658.1"/>
    </source>
</evidence>
<name>A0A0F9DUY9_9ZZZZ</name>
<gene>
    <name evidence="1" type="ORF">LCGC14_2152800</name>
</gene>
<protein>
    <submittedName>
        <fullName evidence="1">Uncharacterized protein</fullName>
    </submittedName>
</protein>
<proteinExistence type="predicted"/>